<dbReference type="STRING" id="458.Lrub_0341"/>
<feature type="transmembrane region" description="Helical" evidence="1">
    <location>
        <begin position="288"/>
        <end position="306"/>
    </location>
</feature>
<feature type="transmembrane region" description="Helical" evidence="1">
    <location>
        <begin position="257"/>
        <end position="276"/>
    </location>
</feature>
<evidence type="ECO:0000313" key="3">
    <source>
        <dbReference type="EMBL" id="KTD49899.1"/>
    </source>
</evidence>
<feature type="transmembrane region" description="Helical" evidence="1">
    <location>
        <begin position="50"/>
        <end position="72"/>
    </location>
</feature>
<name>A0A0W0XYT7_9GAMM</name>
<dbReference type="GO" id="GO:0015019">
    <property type="term" value="F:heparan-alpha-glucosaminide N-acetyltransferase activity"/>
    <property type="evidence" value="ECO:0007669"/>
    <property type="project" value="UniProtKB-EC"/>
</dbReference>
<feature type="transmembrane region" description="Helical" evidence="1">
    <location>
        <begin position="84"/>
        <end position="102"/>
    </location>
</feature>
<dbReference type="AlphaFoldDB" id="A0A0W0XYT7"/>
<dbReference type="Proteomes" id="UP000054608">
    <property type="component" value="Unassembled WGS sequence"/>
</dbReference>
<keyword evidence="4" id="KW-1185">Reference proteome</keyword>
<keyword evidence="1" id="KW-0472">Membrane</keyword>
<evidence type="ECO:0000313" key="4">
    <source>
        <dbReference type="Proteomes" id="UP000054608"/>
    </source>
</evidence>
<feature type="transmembrane region" description="Helical" evidence="1">
    <location>
        <begin position="195"/>
        <end position="215"/>
    </location>
</feature>
<proteinExistence type="predicted"/>
<gene>
    <name evidence="3" type="ORF">Lrub_0341</name>
</gene>
<keyword evidence="3" id="KW-0012">Acyltransferase</keyword>
<feature type="transmembrane region" description="Helical" evidence="1">
    <location>
        <begin position="227"/>
        <end position="245"/>
    </location>
</feature>
<dbReference type="PANTHER" id="PTHR31061">
    <property type="entry name" value="LD22376P"/>
    <property type="match status" value="1"/>
</dbReference>
<keyword evidence="3" id="KW-0808">Transferase</keyword>
<dbReference type="Pfam" id="PF07786">
    <property type="entry name" value="HGSNAT_cat"/>
    <property type="match status" value="1"/>
</dbReference>
<evidence type="ECO:0000256" key="1">
    <source>
        <dbReference type="SAM" id="Phobius"/>
    </source>
</evidence>
<organism evidence="3 4">
    <name type="scientific">Legionella rubrilucens</name>
    <dbReference type="NCBI Taxonomy" id="458"/>
    <lineage>
        <taxon>Bacteria</taxon>
        <taxon>Pseudomonadati</taxon>
        <taxon>Pseudomonadota</taxon>
        <taxon>Gammaproteobacteria</taxon>
        <taxon>Legionellales</taxon>
        <taxon>Legionellaceae</taxon>
        <taxon>Legionella</taxon>
    </lineage>
</organism>
<dbReference type="PANTHER" id="PTHR31061:SF24">
    <property type="entry name" value="LD22376P"/>
    <property type="match status" value="1"/>
</dbReference>
<reference evidence="3 4" key="1">
    <citation type="submission" date="2015-11" db="EMBL/GenBank/DDBJ databases">
        <title>Genomic analysis of 38 Legionella species identifies large and diverse effector repertoires.</title>
        <authorList>
            <person name="Burstein D."/>
            <person name="Amaro F."/>
            <person name="Zusman T."/>
            <person name="Lifshitz Z."/>
            <person name="Cohen O."/>
            <person name="Gilbert J.A."/>
            <person name="Pupko T."/>
            <person name="Shuman H.A."/>
            <person name="Segal G."/>
        </authorList>
    </citation>
    <scope>NUCLEOTIDE SEQUENCE [LARGE SCALE GENOMIC DNA]</scope>
    <source>
        <strain evidence="3 4">WA-270A-C2</strain>
    </source>
</reference>
<dbReference type="RefSeq" id="WP_133134153.1">
    <property type="nucleotide sequence ID" value="NZ_CAAAIN010000008.1"/>
</dbReference>
<sequence>MQKTLARCMALDVFRGLTVALMVIVNSPGNQTAYPWLEHSPWHGCTLADLVFPFFILMVGTSSVFSLSQALSRGLTVRQLLPKIIKRTAMLFLIGLLLNAFPHFDWPNLRVYGVLQRIALCYLAASLLYLTCTVRTQAFLAAALLLGYWLLLCFIPVPDQGFITLSLKGNWVGYIDRVLWAPGHLYTGPFDPEGLLSTLPAIATALIGNLLGVRLLDESRPDHKARLILIIGLGLMFVGALWGHFFPINKALWTSSYVAWTGGMALLLFSGCYWLMDVKGLRGWGQPLVVLGTQALAVYVLHVLFLKLQAMMKWTLADGTVVSAKLMITRTLFSWANEENASLFYALLYCALWWAVAFIRQKNRASGGVLRVTPGEP</sequence>
<keyword evidence="1" id="KW-0812">Transmembrane</keyword>
<evidence type="ECO:0000259" key="2">
    <source>
        <dbReference type="Pfam" id="PF07786"/>
    </source>
</evidence>
<dbReference type="InterPro" id="IPR012429">
    <property type="entry name" value="HGSNAT_cat"/>
</dbReference>
<feature type="transmembrane region" description="Helical" evidence="1">
    <location>
        <begin position="114"/>
        <end position="131"/>
    </location>
</feature>
<protein>
    <submittedName>
        <fullName evidence="3">Putative Heparan-alpha-glucosaminide N-acetyltransferase</fullName>
        <ecNumber evidence="3">2.3.1.78</ecNumber>
    </submittedName>
</protein>
<dbReference type="EMBL" id="LNYT01000004">
    <property type="protein sequence ID" value="KTD49899.1"/>
    <property type="molecule type" value="Genomic_DNA"/>
</dbReference>
<keyword evidence="1" id="KW-1133">Transmembrane helix</keyword>
<comment type="caution">
    <text evidence="3">The sequence shown here is derived from an EMBL/GenBank/DDBJ whole genome shotgun (WGS) entry which is preliminary data.</text>
</comment>
<dbReference type="EC" id="2.3.1.78" evidence="3"/>
<feature type="transmembrane region" description="Helical" evidence="1">
    <location>
        <begin position="342"/>
        <end position="359"/>
    </location>
</feature>
<feature type="transmembrane region" description="Helical" evidence="1">
    <location>
        <begin position="12"/>
        <end position="30"/>
    </location>
</feature>
<feature type="transmembrane region" description="Helical" evidence="1">
    <location>
        <begin position="138"/>
        <end position="157"/>
    </location>
</feature>
<accession>A0A0W0XYT7</accession>
<dbReference type="OrthoDB" id="9788724at2"/>
<feature type="domain" description="Heparan-alpha-glucosaminide N-acetyltransferase catalytic" evidence="2">
    <location>
        <begin position="7"/>
        <end position="218"/>
    </location>
</feature>
<dbReference type="PATRIC" id="fig|458.5.peg.351"/>